<evidence type="ECO:0000313" key="2">
    <source>
        <dbReference type="EMBL" id="KAF6227385.1"/>
    </source>
</evidence>
<feature type="region of interest" description="Disordered" evidence="1">
    <location>
        <begin position="67"/>
        <end position="87"/>
    </location>
</feature>
<feature type="region of interest" description="Disordered" evidence="1">
    <location>
        <begin position="1"/>
        <end position="40"/>
    </location>
</feature>
<reference evidence="2 3" key="1">
    <citation type="journal article" date="2020" name="Genomics">
        <title>Complete, high-quality genomes from long-read metagenomic sequencing of two wolf lichen thalli reveals enigmatic genome architecture.</title>
        <authorList>
            <person name="McKenzie S.K."/>
            <person name="Walston R.F."/>
            <person name="Allen J.L."/>
        </authorList>
    </citation>
    <scope>NUCLEOTIDE SEQUENCE [LARGE SCALE GENOMIC DNA]</scope>
    <source>
        <strain evidence="2">WasteWater1</strain>
    </source>
</reference>
<organism evidence="2 3">
    <name type="scientific">Letharia lupina</name>
    <dbReference type="NCBI Taxonomy" id="560253"/>
    <lineage>
        <taxon>Eukaryota</taxon>
        <taxon>Fungi</taxon>
        <taxon>Dikarya</taxon>
        <taxon>Ascomycota</taxon>
        <taxon>Pezizomycotina</taxon>
        <taxon>Lecanoromycetes</taxon>
        <taxon>OSLEUM clade</taxon>
        <taxon>Lecanoromycetidae</taxon>
        <taxon>Lecanorales</taxon>
        <taxon>Lecanorineae</taxon>
        <taxon>Parmeliaceae</taxon>
        <taxon>Letharia</taxon>
    </lineage>
</organism>
<dbReference type="RefSeq" id="XP_037155693.1">
    <property type="nucleotide sequence ID" value="XM_037299692.1"/>
</dbReference>
<name>A0A8H6CPC7_9LECA</name>
<sequence length="517" mass="57296">MGCAPSRPSNAVPRPRRQTDGPRKPNNSRLSRPFDPNIPLYVPHYQHPSVVPPVDPARYGDAYAQLNARSGQKRAPTPYKARQSVRPVDPERYGDAYAQLNARSKGAQASRKDQKVQYAQGPRVKSQAVHYSKGDTLYFSTRLTEILSWLKNPIPSRPVKTYPTLSEPGPHIPVEVSPVAKYLCGDQIDRYDWAYAEMSLSKSERMRRQSAPEPPRLSGANVDMPAVDVDSGERPAGAGSKSIQDVEIRANVALGPQALNVDKPLHLSSHPIVVSDTVQGSLSWIAATLEEMDPEQYPFFQLLTSSLEPILDSATPDPKAILETTLIATLRGLRELLRREQRAAFHDHLPGLISSIENRVAIAGIDAHHVTFHVFRKSIAELRAIVGRATGLLQQDGEPKIDGVSTQLSRPPPIPETSSYHNTATVVTTNGTSQRPRSFPLRKRLGSGTPETNVRWDSGTQMPYAQLSMSQSIRLRRRKWHDQVTEEAMAAVKTAMRGFATRSGHWYNYANGRPVSL</sequence>
<dbReference type="EMBL" id="JACCJB010000005">
    <property type="protein sequence ID" value="KAF6227385.1"/>
    <property type="molecule type" value="Genomic_DNA"/>
</dbReference>
<comment type="caution">
    <text evidence="2">The sequence shown here is derived from an EMBL/GenBank/DDBJ whole genome shotgun (WGS) entry which is preliminary data.</text>
</comment>
<dbReference type="AlphaFoldDB" id="A0A8H6CPC7"/>
<proteinExistence type="predicted"/>
<feature type="region of interest" description="Disordered" evidence="1">
    <location>
        <begin position="397"/>
        <end position="452"/>
    </location>
</feature>
<feature type="compositionally biased region" description="Polar residues" evidence="1">
    <location>
        <begin position="416"/>
        <end position="436"/>
    </location>
</feature>
<keyword evidence="3" id="KW-1185">Reference proteome</keyword>
<protein>
    <submittedName>
        <fullName evidence="2">Uncharacterized protein</fullName>
    </submittedName>
</protein>
<accession>A0A8H6CPC7</accession>
<dbReference type="Proteomes" id="UP000593566">
    <property type="component" value="Unassembled WGS sequence"/>
</dbReference>
<gene>
    <name evidence="2" type="ORF">HO133_008829</name>
</gene>
<dbReference type="GeneID" id="59337224"/>
<feature type="region of interest" description="Disordered" evidence="1">
    <location>
        <begin position="203"/>
        <end position="242"/>
    </location>
</feature>
<evidence type="ECO:0000313" key="3">
    <source>
        <dbReference type="Proteomes" id="UP000593566"/>
    </source>
</evidence>
<evidence type="ECO:0000256" key="1">
    <source>
        <dbReference type="SAM" id="MobiDB-lite"/>
    </source>
</evidence>